<dbReference type="Pfam" id="PF01740">
    <property type="entry name" value="STAS"/>
    <property type="match status" value="1"/>
</dbReference>
<dbReference type="Gene3D" id="3.30.750.24">
    <property type="entry name" value="STAS domain"/>
    <property type="match status" value="1"/>
</dbReference>
<sequence length="106" mass="12018">MVALQWEIESAETQNQINLKGDLTRFTLFPLWQQRQQILATLQANSKIIWNLIGIQQIDSAGFAFLCELLVASAKTGASVKITQVPNQCEMLADLFDLTELFQTFR</sequence>
<dbReference type="EMBL" id="CP022011">
    <property type="protein sequence ID" value="QDJ14221.1"/>
    <property type="molecule type" value="Genomic_DNA"/>
</dbReference>
<organism evidence="1 2">
    <name type="scientific">Mergibacter septicus</name>
    <dbReference type="NCBI Taxonomy" id="221402"/>
    <lineage>
        <taxon>Bacteria</taxon>
        <taxon>Pseudomonadati</taxon>
        <taxon>Pseudomonadota</taxon>
        <taxon>Gammaproteobacteria</taxon>
        <taxon>Pasteurellales</taxon>
        <taxon>Pasteurellaceae</taxon>
        <taxon>Mergibacter</taxon>
    </lineage>
</organism>
<dbReference type="InterPro" id="IPR036513">
    <property type="entry name" value="STAS_dom_sf"/>
</dbReference>
<dbReference type="PANTHER" id="PTHR35849">
    <property type="entry name" value="BLR2341 PROTEIN"/>
    <property type="match status" value="1"/>
</dbReference>
<dbReference type="SUPFAM" id="SSF52091">
    <property type="entry name" value="SpoIIaa-like"/>
    <property type="match status" value="1"/>
</dbReference>
<dbReference type="Proteomes" id="UP000955338">
    <property type="component" value="Chromosome"/>
</dbReference>
<dbReference type="AlphaFoldDB" id="A0A8E3MFI1"/>
<dbReference type="InterPro" id="IPR052746">
    <property type="entry name" value="MlaB_ABC_Transporter"/>
</dbReference>
<protein>
    <submittedName>
        <fullName evidence="1">Uncharacterized protein</fullName>
    </submittedName>
</protein>
<dbReference type="RefSeq" id="WP_261919697.1">
    <property type="nucleotide sequence ID" value="NZ_CP022011.1"/>
</dbReference>
<reference evidence="1" key="1">
    <citation type="submission" date="2017-06" db="EMBL/GenBank/DDBJ databases">
        <title>Genome sequencing of pathogenic and non-pathogenic strains within Bisgaard taxon 40.</title>
        <authorList>
            <person name="Ladner J.T."/>
            <person name="Lovett S.P."/>
            <person name="Koroleva G."/>
            <person name="Lorch J.M."/>
        </authorList>
    </citation>
    <scope>NUCLEOTIDE SEQUENCE</scope>
    <source>
        <strain evidence="1">27576-1-I1</strain>
    </source>
</reference>
<gene>
    <name evidence="1" type="ORF">CEP48_01755</name>
</gene>
<proteinExistence type="predicted"/>
<dbReference type="PANTHER" id="PTHR35849:SF1">
    <property type="entry name" value="INTERMEMBRANE PHOSPHOLIPID TRANSPORT SYSTEM BINDING PROTEIN MLAB"/>
    <property type="match status" value="1"/>
</dbReference>
<name>A0A8E3MFI1_9PAST</name>
<keyword evidence="2" id="KW-1185">Reference proteome</keyword>
<dbReference type="PROSITE" id="PS50801">
    <property type="entry name" value="STAS"/>
    <property type="match status" value="1"/>
</dbReference>
<dbReference type="InterPro" id="IPR002645">
    <property type="entry name" value="STAS_dom"/>
</dbReference>
<evidence type="ECO:0000313" key="1">
    <source>
        <dbReference type="EMBL" id="QDJ14221.1"/>
    </source>
</evidence>
<accession>A0A8E3MFI1</accession>
<evidence type="ECO:0000313" key="2">
    <source>
        <dbReference type="Proteomes" id="UP000955338"/>
    </source>
</evidence>